<keyword evidence="3" id="KW-1185">Reference proteome</keyword>
<dbReference type="Gene3D" id="3.40.50.720">
    <property type="entry name" value="NAD(P)-binding Rossmann-like Domain"/>
    <property type="match status" value="1"/>
</dbReference>
<dbReference type="PANTHER" id="PTHR43103:SF6">
    <property type="entry name" value="PUTATIVE-RELATED"/>
    <property type="match status" value="1"/>
</dbReference>
<gene>
    <name evidence="2" type="ORF">GCM10010910_14880</name>
</gene>
<sequence>MSRVVVTGGAGRLGRSVVAALAEAGHEVVSIDQATLEGLPAEQIAVDLLDLEAASSAFAEIAPDAVVHLAAIAVPGALPDPDIYRINTQLVWSVLQASLDAGVRKMLLASSPTVMGYGSPSGWEPQYLPLDEKHPTAPWNGYGTSKVAMEQIVQMAVRQHGHRMRFGAFRPCYVIAPEEWAGAPTQQGHTVAERIANPELSAVALFNYVDARDAGAFVDAWIRKADEVPNGSTFFVGAPDALYDGDTADGIRQYLPAAAGAAEQLSGTQSMFSSENAATLLGWRATRLWRDELVREEAVA</sequence>
<dbReference type="SUPFAM" id="SSF51735">
    <property type="entry name" value="NAD(P)-binding Rossmann-fold domains"/>
    <property type="match status" value="1"/>
</dbReference>
<dbReference type="InterPro" id="IPR036291">
    <property type="entry name" value="NAD(P)-bd_dom_sf"/>
</dbReference>
<proteinExistence type="predicted"/>
<evidence type="ECO:0000313" key="3">
    <source>
        <dbReference type="Proteomes" id="UP000638043"/>
    </source>
</evidence>
<protein>
    <submittedName>
        <fullName evidence="2">Epimerase</fullName>
    </submittedName>
</protein>
<dbReference type="Pfam" id="PF01370">
    <property type="entry name" value="Epimerase"/>
    <property type="match status" value="1"/>
</dbReference>
<name>A0ABQ2N214_9MICO</name>
<comment type="caution">
    <text evidence="2">The sequence shown here is derived from an EMBL/GenBank/DDBJ whole genome shotgun (WGS) entry which is preliminary data.</text>
</comment>
<evidence type="ECO:0000259" key="1">
    <source>
        <dbReference type="Pfam" id="PF01370"/>
    </source>
</evidence>
<feature type="domain" description="NAD-dependent epimerase/dehydratase" evidence="1">
    <location>
        <begin position="4"/>
        <end position="237"/>
    </location>
</feature>
<accession>A0ABQ2N214</accession>
<evidence type="ECO:0000313" key="2">
    <source>
        <dbReference type="EMBL" id="GGO63115.1"/>
    </source>
</evidence>
<reference evidence="3" key="1">
    <citation type="journal article" date="2019" name="Int. J. Syst. Evol. Microbiol.">
        <title>The Global Catalogue of Microorganisms (GCM) 10K type strain sequencing project: providing services to taxonomists for standard genome sequencing and annotation.</title>
        <authorList>
            <consortium name="The Broad Institute Genomics Platform"/>
            <consortium name="The Broad Institute Genome Sequencing Center for Infectious Disease"/>
            <person name="Wu L."/>
            <person name="Ma J."/>
        </authorList>
    </citation>
    <scope>NUCLEOTIDE SEQUENCE [LARGE SCALE GENOMIC DNA]</scope>
    <source>
        <strain evidence="3">CGMCC 4.7181</strain>
    </source>
</reference>
<dbReference type="InterPro" id="IPR001509">
    <property type="entry name" value="Epimerase_deHydtase"/>
</dbReference>
<dbReference type="EMBL" id="BMMQ01000003">
    <property type="protein sequence ID" value="GGO63115.1"/>
    <property type="molecule type" value="Genomic_DNA"/>
</dbReference>
<organism evidence="2 3">
    <name type="scientific">Microbacterium nanhaiense</name>
    <dbReference type="NCBI Taxonomy" id="1301026"/>
    <lineage>
        <taxon>Bacteria</taxon>
        <taxon>Bacillati</taxon>
        <taxon>Actinomycetota</taxon>
        <taxon>Actinomycetes</taxon>
        <taxon>Micrococcales</taxon>
        <taxon>Microbacteriaceae</taxon>
        <taxon>Microbacterium</taxon>
    </lineage>
</organism>
<dbReference type="RefSeq" id="WP_188700747.1">
    <property type="nucleotide sequence ID" value="NZ_BMMQ01000003.1"/>
</dbReference>
<dbReference type="Proteomes" id="UP000638043">
    <property type="component" value="Unassembled WGS sequence"/>
</dbReference>
<dbReference type="PANTHER" id="PTHR43103">
    <property type="entry name" value="NUCLEOSIDE-DIPHOSPHATE-SUGAR EPIMERASE"/>
    <property type="match status" value="1"/>
</dbReference>